<feature type="compositionally biased region" description="Basic and acidic residues" evidence="6">
    <location>
        <begin position="430"/>
        <end position="440"/>
    </location>
</feature>
<dbReference type="GO" id="GO:0005667">
    <property type="term" value="C:transcription regulator complex"/>
    <property type="evidence" value="ECO:0007669"/>
    <property type="project" value="TreeGrafter"/>
</dbReference>
<organism evidence="8 9">
    <name type="scientific">Mizuhopecten yessoensis</name>
    <name type="common">Japanese scallop</name>
    <name type="synonym">Patinopecten yessoensis</name>
    <dbReference type="NCBI Taxonomy" id="6573"/>
    <lineage>
        <taxon>Eukaryota</taxon>
        <taxon>Metazoa</taxon>
        <taxon>Spiralia</taxon>
        <taxon>Lophotrochozoa</taxon>
        <taxon>Mollusca</taxon>
        <taxon>Bivalvia</taxon>
        <taxon>Autobranchia</taxon>
        <taxon>Pteriomorphia</taxon>
        <taxon>Pectinida</taxon>
        <taxon>Pectinoidea</taxon>
        <taxon>Pectinidae</taxon>
        <taxon>Mizuhopecten</taxon>
    </lineage>
</organism>
<evidence type="ECO:0000256" key="4">
    <source>
        <dbReference type="ARBA" id="ARBA00023163"/>
    </source>
</evidence>
<evidence type="ECO:0000259" key="7">
    <source>
        <dbReference type="PROSITE" id="PS50888"/>
    </source>
</evidence>
<protein>
    <submittedName>
        <fullName evidence="8">Transcription factor 4</fullName>
    </submittedName>
</protein>
<feature type="region of interest" description="Disordered" evidence="6">
    <location>
        <begin position="637"/>
        <end position="673"/>
    </location>
</feature>
<feature type="region of interest" description="Disordered" evidence="6">
    <location>
        <begin position="60"/>
        <end position="79"/>
    </location>
</feature>
<dbReference type="PROSITE" id="PS50888">
    <property type="entry name" value="BHLH"/>
    <property type="match status" value="1"/>
</dbReference>
<dbReference type="Pfam" id="PF00010">
    <property type="entry name" value="HLH"/>
    <property type="match status" value="1"/>
</dbReference>
<feature type="compositionally biased region" description="Low complexity" evidence="6">
    <location>
        <begin position="167"/>
        <end position="179"/>
    </location>
</feature>
<keyword evidence="2" id="KW-0805">Transcription regulation</keyword>
<evidence type="ECO:0000256" key="3">
    <source>
        <dbReference type="ARBA" id="ARBA00023125"/>
    </source>
</evidence>
<reference evidence="8 9" key="1">
    <citation type="journal article" date="2017" name="Nat. Ecol. Evol.">
        <title>Scallop genome provides insights into evolution of bilaterian karyotype and development.</title>
        <authorList>
            <person name="Wang S."/>
            <person name="Zhang J."/>
            <person name="Jiao W."/>
            <person name="Li J."/>
            <person name="Xun X."/>
            <person name="Sun Y."/>
            <person name="Guo X."/>
            <person name="Huan P."/>
            <person name="Dong B."/>
            <person name="Zhang L."/>
            <person name="Hu X."/>
            <person name="Sun X."/>
            <person name="Wang J."/>
            <person name="Zhao C."/>
            <person name="Wang Y."/>
            <person name="Wang D."/>
            <person name="Huang X."/>
            <person name="Wang R."/>
            <person name="Lv J."/>
            <person name="Li Y."/>
            <person name="Zhang Z."/>
            <person name="Liu B."/>
            <person name="Lu W."/>
            <person name="Hui Y."/>
            <person name="Liang J."/>
            <person name="Zhou Z."/>
            <person name="Hou R."/>
            <person name="Li X."/>
            <person name="Liu Y."/>
            <person name="Li H."/>
            <person name="Ning X."/>
            <person name="Lin Y."/>
            <person name="Zhao L."/>
            <person name="Xing Q."/>
            <person name="Dou J."/>
            <person name="Li Y."/>
            <person name="Mao J."/>
            <person name="Guo H."/>
            <person name="Dou H."/>
            <person name="Li T."/>
            <person name="Mu C."/>
            <person name="Jiang W."/>
            <person name="Fu Q."/>
            <person name="Fu X."/>
            <person name="Miao Y."/>
            <person name="Liu J."/>
            <person name="Yu Q."/>
            <person name="Li R."/>
            <person name="Liao H."/>
            <person name="Li X."/>
            <person name="Kong Y."/>
            <person name="Jiang Z."/>
            <person name="Chourrout D."/>
            <person name="Li R."/>
            <person name="Bao Z."/>
        </authorList>
    </citation>
    <scope>NUCLEOTIDE SEQUENCE [LARGE SCALE GENOMIC DNA]</scope>
    <source>
        <strain evidence="8 9">PY_sf001</strain>
    </source>
</reference>
<dbReference type="InterPro" id="IPR036638">
    <property type="entry name" value="HLH_DNA-bd_sf"/>
</dbReference>
<dbReference type="SMART" id="SM00353">
    <property type="entry name" value="HLH"/>
    <property type="match status" value="1"/>
</dbReference>
<dbReference type="Gene3D" id="4.10.280.10">
    <property type="entry name" value="Helix-loop-helix DNA-binding domain"/>
    <property type="match status" value="1"/>
</dbReference>
<keyword evidence="3" id="KW-0238">DNA-binding</keyword>
<feature type="compositionally biased region" description="Low complexity" evidence="6">
    <location>
        <begin position="330"/>
        <end position="357"/>
    </location>
</feature>
<feature type="region of interest" description="Disordered" evidence="6">
    <location>
        <begin position="152"/>
        <end position="199"/>
    </location>
</feature>
<feature type="compositionally biased region" description="Low complexity" evidence="6">
    <location>
        <begin position="308"/>
        <end position="321"/>
    </location>
</feature>
<dbReference type="AlphaFoldDB" id="A0A210Q611"/>
<dbReference type="GO" id="GO:0000978">
    <property type="term" value="F:RNA polymerase II cis-regulatory region sequence-specific DNA binding"/>
    <property type="evidence" value="ECO:0007669"/>
    <property type="project" value="TreeGrafter"/>
</dbReference>
<evidence type="ECO:0000256" key="5">
    <source>
        <dbReference type="ARBA" id="ARBA00023242"/>
    </source>
</evidence>
<keyword evidence="4" id="KW-0804">Transcription</keyword>
<comment type="subcellular location">
    <subcellularLocation>
        <location evidence="1">Nucleus</location>
    </subcellularLocation>
</comment>
<accession>A0A210Q611</accession>
<feature type="compositionally biased region" description="Gly residues" evidence="6">
    <location>
        <begin position="255"/>
        <end position="272"/>
    </location>
</feature>
<dbReference type="Proteomes" id="UP000242188">
    <property type="component" value="Unassembled WGS sequence"/>
</dbReference>
<evidence type="ECO:0000256" key="1">
    <source>
        <dbReference type="ARBA" id="ARBA00004123"/>
    </source>
</evidence>
<dbReference type="SUPFAM" id="SSF47459">
    <property type="entry name" value="HLH, helix-loop-helix DNA-binding domain"/>
    <property type="match status" value="1"/>
</dbReference>
<feature type="region of interest" description="Disordered" evidence="6">
    <location>
        <begin position="211"/>
        <end position="276"/>
    </location>
</feature>
<comment type="caution">
    <text evidence="8">The sequence shown here is derived from an EMBL/GenBank/DDBJ whole genome shotgun (WGS) entry which is preliminary data.</text>
</comment>
<feature type="region of interest" description="Disordered" evidence="6">
    <location>
        <begin position="88"/>
        <end position="107"/>
    </location>
</feature>
<dbReference type="GO" id="GO:0005634">
    <property type="term" value="C:nucleus"/>
    <property type="evidence" value="ECO:0007669"/>
    <property type="project" value="UniProtKB-SubCell"/>
</dbReference>
<evidence type="ECO:0000313" key="9">
    <source>
        <dbReference type="Proteomes" id="UP000242188"/>
    </source>
</evidence>
<dbReference type="PANTHER" id="PTHR11793">
    <property type="entry name" value="BASIC HELIX-LOOP-HELIX TRANSCRIPTION FACTOR"/>
    <property type="match status" value="1"/>
</dbReference>
<dbReference type="InterPro" id="IPR051098">
    <property type="entry name" value="NeuroDiff_E-box_TFs"/>
</dbReference>
<name>A0A210Q611_MIZYE</name>
<dbReference type="CDD" id="cd18945">
    <property type="entry name" value="bHLH_E-protein_TCF4_E2-2"/>
    <property type="match status" value="1"/>
</dbReference>
<dbReference type="STRING" id="6573.A0A210Q611"/>
<dbReference type="OrthoDB" id="10034090at2759"/>
<dbReference type="InterPro" id="IPR011598">
    <property type="entry name" value="bHLH_dom"/>
</dbReference>
<evidence type="ECO:0000256" key="2">
    <source>
        <dbReference type="ARBA" id="ARBA00023015"/>
    </source>
</evidence>
<feature type="domain" description="BHLH" evidence="7">
    <location>
        <begin position="460"/>
        <end position="513"/>
    </location>
</feature>
<keyword evidence="9" id="KW-1185">Reference proteome</keyword>
<dbReference type="GO" id="GO:0000981">
    <property type="term" value="F:DNA-binding transcription factor activity, RNA polymerase II-specific"/>
    <property type="evidence" value="ECO:0007669"/>
    <property type="project" value="TreeGrafter"/>
</dbReference>
<sequence length="673" mass="71614">MQTCWKQVLKTCCPKLPAVVRASKLKVDPNARDPYYRVYRPYPNMYPPLGLCRPTKVVYPPQSPDDYGQESPNRYTSPKPSYVDNFYMGDPSPHGASDPWSSNNGLPTSTYPSSMLPGNTQYSQAPSYPPIHHPHDMGYPTISMAQENMLQSGLPPMSTFRGGTNMPPSSSSFSSSSPSVNGDMMGGRGTQGPSQTGDALGKALASIYSPTDHTSSNYGSNSSTPVSSPPPMSGAASQWQRPSAQSSTSPHFESGSGGGGTSGGSGGAGGSGPLHNLSRMEERIEDAIHVLRHHAEMPGMPGHQGLPSTMMGSGSHSNGMMGSMGGLSGLSGMASHLESLTSSHHSMSDSRPSTSDPAKPIDVLRGESSADPDHENLKSESLDKAEGESMKSECSSGGDKSQLSPGSSSTGPPAKRSRSSTEPAEEDESPEAKAERERVRRQANNARESPELEDSVSKAKRRQANNDRERVRVRDINEAFKELGTMVSLHTSSSQPLTKLMILQHAVNVITTLESQVRERNLNPKAACLKRREEEKTDDMPGGRGLSSDDIAAQQAALADSPSMSLPGMMNIGCSRVPGAREGTYTGGRDGEVQLHSAFSYLGQENSPVTSDPYRYSDVKYSVRDCDGSLGSATLSQKKFLGDGTGGHPPPGMSGEEKTRGGIFGNMLCSRTK</sequence>
<feature type="compositionally biased region" description="Polar residues" evidence="6">
    <location>
        <begin position="235"/>
        <end position="251"/>
    </location>
</feature>
<feature type="compositionally biased region" description="Low complexity" evidence="6">
    <location>
        <begin position="214"/>
        <end position="226"/>
    </location>
</feature>
<feature type="compositionally biased region" description="Polar residues" evidence="6">
    <location>
        <begin position="70"/>
        <end position="79"/>
    </location>
</feature>
<dbReference type="GO" id="GO:0000785">
    <property type="term" value="C:chromatin"/>
    <property type="evidence" value="ECO:0007669"/>
    <property type="project" value="TreeGrafter"/>
</dbReference>
<dbReference type="PANTHER" id="PTHR11793:SF13">
    <property type="entry name" value="PROTEIN DAUGHTERLESS"/>
    <property type="match status" value="1"/>
</dbReference>
<dbReference type="EMBL" id="NEDP02004864">
    <property type="protein sequence ID" value="OWF44177.1"/>
    <property type="molecule type" value="Genomic_DNA"/>
</dbReference>
<keyword evidence="5" id="KW-0539">Nucleus</keyword>
<gene>
    <name evidence="8" type="ORF">KP79_PYT01747</name>
</gene>
<evidence type="ECO:0000256" key="6">
    <source>
        <dbReference type="SAM" id="MobiDB-lite"/>
    </source>
</evidence>
<proteinExistence type="predicted"/>
<dbReference type="GO" id="GO:0046983">
    <property type="term" value="F:protein dimerization activity"/>
    <property type="evidence" value="ECO:0007669"/>
    <property type="project" value="InterPro"/>
</dbReference>
<feature type="compositionally biased region" description="Polar residues" evidence="6">
    <location>
        <begin position="392"/>
        <end position="411"/>
    </location>
</feature>
<feature type="region of interest" description="Disordered" evidence="6">
    <location>
        <begin position="296"/>
        <end position="470"/>
    </location>
</feature>
<evidence type="ECO:0000313" key="8">
    <source>
        <dbReference type="EMBL" id="OWF44177.1"/>
    </source>
</evidence>
<feature type="compositionally biased region" description="Basic and acidic residues" evidence="6">
    <location>
        <begin position="371"/>
        <end position="391"/>
    </location>
</feature>